<dbReference type="EMBL" id="AP017313">
    <property type="protein sequence ID" value="BAU53240.1"/>
    <property type="molecule type" value="Genomic_DNA"/>
</dbReference>
<reference evidence="1 2" key="1">
    <citation type="submission" date="2015-12" db="EMBL/GenBank/DDBJ databases">
        <title>Genome sequence of Mucilaginibacter gotjawali.</title>
        <authorList>
            <person name="Lee J.S."/>
            <person name="Lee K.C."/>
            <person name="Kim K.K."/>
            <person name="Lee B.W."/>
        </authorList>
    </citation>
    <scope>NUCLEOTIDE SEQUENCE [LARGE SCALE GENOMIC DNA]</scope>
    <source>
        <strain evidence="1 2">SA3-7</strain>
    </source>
</reference>
<name>A0A120MYM6_9SPHI</name>
<accession>A0A120MYM6</accession>
<gene>
    <name evidence="1" type="ORF">MgSA37_01407</name>
</gene>
<dbReference type="KEGG" id="mgot:MgSA37_01407"/>
<dbReference type="OrthoDB" id="792886at2"/>
<dbReference type="AlphaFoldDB" id="A0A120MYM6"/>
<dbReference type="Proteomes" id="UP000218263">
    <property type="component" value="Chromosome"/>
</dbReference>
<proteinExistence type="predicted"/>
<evidence type="ECO:0000313" key="2">
    <source>
        <dbReference type="Proteomes" id="UP000218263"/>
    </source>
</evidence>
<protein>
    <submittedName>
        <fullName evidence="1">Uncharacterized protein</fullName>
    </submittedName>
</protein>
<dbReference type="RefSeq" id="WP_096350672.1">
    <property type="nucleotide sequence ID" value="NZ_AP017313.1"/>
</dbReference>
<keyword evidence="2" id="KW-1185">Reference proteome</keyword>
<organism evidence="1 2">
    <name type="scientific">Mucilaginibacter gotjawali</name>
    <dbReference type="NCBI Taxonomy" id="1550579"/>
    <lineage>
        <taxon>Bacteria</taxon>
        <taxon>Pseudomonadati</taxon>
        <taxon>Bacteroidota</taxon>
        <taxon>Sphingobacteriia</taxon>
        <taxon>Sphingobacteriales</taxon>
        <taxon>Sphingobacteriaceae</taxon>
        <taxon>Mucilaginibacter</taxon>
    </lineage>
</organism>
<evidence type="ECO:0000313" key="1">
    <source>
        <dbReference type="EMBL" id="BAU53240.1"/>
    </source>
</evidence>
<sequence length="236" mass="25774">MKTIFIAFLTVSVFLSLTSSSQPKKGDVIQFDISPVLNASPITTFLDNSLVGWTIGIDGGGQADGYCTKSAALFNKQDTAHALPDDALFPANHFHPAIQLHYSSEYSTDNQACSMAGISTAQFSVPKAKYKAIFLALTSAEGSSALKITLIYTDGSIVKNVLLPDYYQDIPLNDKNFCYLAHNLAKWGPDNQMTEKDHHNIDLLKLIPDPKRKLKGIKISKGKKGYLVFWAAAGLK</sequence>